<dbReference type="AlphaFoldDB" id="A0A645II67"/>
<sequence>MGTTEQNKKDDKSGNLLMLVVFILIFFLSPGIFILGLVQLNFSLQLDMGQLWTFSTVIALVVYALTSLSLKSAKQGLKIYLLLCVGVVSILLISSFGFKAEWPTALINLYMPTQT</sequence>
<organism evidence="2">
    <name type="scientific">bioreactor metagenome</name>
    <dbReference type="NCBI Taxonomy" id="1076179"/>
    <lineage>
        <taxon>unclassified sequences</taxon>
        <taxon>metagenomes</taxon>
        <taxon>ecological metagenomes</taxon>
    </lineage>
</organism>
<evidence type="ECO:0000256" key="1">
    <source>
        <dbReference type="SAM" id="Phobius"/>
    </source>
</evidence>
<dbReference type="EMBL" id="VSSQ01115314">
    <property type="protein sequence ID" value="MPN50810.1"/>
    <property type="molecule type" value="Genomic_DNA"/>
</dbReference>
<accession>A0A645II67</accession>
<keyword evidence="1" id="KW-0812">Transmembrane</keyword>
<feature type="transmembrane region" description="Helical" evidence="1">
    <location>
        <begin position="50"/>
        <end position="68"/>
    </location>
</feature>
<feature type="transmembrane region" description="Helical" evidence="1">
    <location>
        <begin position="16"/>
        <end position="38"/>
    </location>
</feature>
<keyword evidence="1" id="KW-0472">Membrane</keyword>
<proteinExistence type="predicted"/>
<comment type="caution">
    <text evidence="2">The sequence shown here is derived from an EMBL/GenBank/DDBJ whole genome shotgun (WGS) entry which is preliminary data.</text>
</comment>
<reference evidence="2" key="1">
    <citation type="submission" date="2019-08" db="EMBL/GenBank/DDBJ databases">
        <authorList>
            <person name="Kucharzyk K."/>
            <person name="Murdoch R.W."/>
            <person name="Higgins S."/>
            <person name="Loffler F."/>
        </authorList>
    </citation>
    <scope>NUCLEOTIDE SEQUENCE</scope>
</reference>
<feature type="transmembrane region" description="Helical" evidence="1">
    <location>
        <begin position="80"/>
        <end position="98"/>
    </location>
</feature>
<name>A0A645II67_9ZZZZ</name>
<protein>
    <submittedName>
        <fullName evidence="2">Uncharacterized protein</fullName>
    </submittedName>
</protein>
<evidence type="ECO:0000313" key="2">
    <source>
        <dbReference type="EMBL" id="MPN50810.1"/>
    </source>
</evidence>
<gene>
    <name evidence="2" type="ORF">SDC9_198449</name>
</gene>
<keyword evidence="1" id="KW-1133">Transmembrane helix</keyword>